<protein>
    <submittedName>
        <fullName evidence="3">Uncharacterized protein</fullName>
    </submittedName>
</protein>
<dbReference type="Gene3D" id="3.20.20.80">
    <property type="entry name" value="Glycosidases"/>
    <property type="match status" value="1"/>
</dbReference>
<feature type="domain" description="Alpha-N-acetylglucosaminidase tim-barrel" evidence="1">
    <location>
        <begin position="3"/>
        <end position="148"/>
    </location>
</feature>
<dbReference type="Gene3D" id="1.20.120.670">
    <property type="entry name" value="N-acetyl-b-d-glucoasminidase"/>
    <property type="match status" value="1"/>
</dbReference>
<gene>
    <name evidence="3" type="ORF">EB796_014984</name>
</gene>
<evidence type="ECO:0000259" key="2">
    <source>
        <dbReference type="Pfam" id="PF12972"/>
    </source>
</evidence>
<dbReference type="InterPro" id="IPR024733">
    <property type="entry name" value="NAGLU_tim-barrel"/>
</dbReference>
<organism evidence="3 4">
    <name type="scientific">Bugula neritina</name>
    <name type="common">Brown bryozoan</name>
    <name type="synonym">Sertularia neritina</name>
    <dbReference type="NCBI Taxonomy" id="10212"/>
    <lineage>
        <taxon>Eukaryota</taxon>
        <taxon>Metazoa</taxon>
        <taxon>Spiralia</taxon>
        <taxon>Lophotrochozoa</taxon>
        <taxon>Bryozoa</taxon>
        <taxon>Gymnolaemata</taxon>
        <taxon>Cheilostomatida</taxon>
        <taxon>Flustrina</taxon>
        <taxon>Buguloidea</taxon>
        <taxon>Bugulidae</taxon>
        <taxon>Bugula</taxon>
    </lineage>
</organism>
<dbReference type="EMBL" id="VXIV02002223">
    <property type="protein sequence ID" value="KAF6026712.1"/>
    <property type="molecule type" value="Genomic_DNA"/>
</dbReference>
<dbReference type="Proteomes" id="UP000593567">
    <property type="component" value="Unassembled WGS sequence"/>
</dbReference>
<evidence type="ECO:0000259" key="1">
    <source>
        <dbReference type="Pfam" id="PF05089"/>
    </source>
</evidence>
<evidence type="ECO:0000313" key="3">
    <source>
        <dbReference type="EMBL" id="KAF6026712.1"/>
    </source>
</evidence>
<sequence>MVPSQSSVDYIANVSKGIMSSLRSIDPKAIWVLQGWMFSYNTTFWTTQRAKAFLTALPKGDMIVLDLAAEEKPVYPKLNSYFGQPFIFCMLNNYGGRMGLYGHVRNINQGVFIARDNSGHAMIGTGLSMEATGTNYIVYELMNEMHYKKHPVVLYDWIGNYTLRRYGFSNRDIQMAWSSLVDTAYGSISPSKEFLIARPAWNMSSLAFLRYNRSSLVQCVNYIERALVNISYIGYQSTLLRLE</sequence>
<feature type="domain" description="Alpha-N-acetylglucosaminidase C-terminal" evidence="2">
    <location>
        <begin position="157"/>
        <end position="223"/>
    </location>
</feature>
<dbReference type="InterPro" id="IPR007781">
    <property type="entry name" value="NAGLU"/>
</dbReference>
<name>A0A7J7JK32_BUGNE</name>
<comment type="caution">
    <text evidence="3">The sequence shown here is derived from an EMBL/GenBank/DDBJ whole genome shotgun (WGS) entry which is preliminary data.</text>
</comment>
<reference evidence="3" key="1">
    <citation type="submission" date="2020-06" db="EMBL/GenBank/DDBJ databases">
        <title>Draft genome of Bugula neritina, a colonial animal packing powerful symbionts and potential medicines.</title>
        <authorList>
            <person name="Rayko M."/>
        </authorList>
    </citation>
    <scope>NUCLEOTIDE SEQUENCE [LARGE SCALE GENOMIC DNA]</scope>
    <source>
        <strain evidence="3">Kwan_BN1</strain>
    </source>
</reference>
<evidence type="ECO:0000313" key="4">
    <source>
        <dbReference type="Proteomes" id="UP000593567"/>
    </source>
</evidence>
<proteinExistence type="predicted"/>
<dbReference type="PANTHER" id="PTHR12872">
    <property type="entry name" value="ALPHA-N-ACETYLGLUCOSAMINIDASE"/>
    <property type="match status" value="1"/>
</dbReference>
<dbReference type="InterPro" id="IPR024732">
    <property type="entry name" value="NAGLU_C"/>
</dbReference>
<dbReference type="Pfam" id="PF05089">
    <property type="entry name" value="NAGLU"/>
    <property type="match status" value="1"/>
</dbReference>
<keyword evidence="4" id="KW-1185">Reference proteome</keyword>
<accession>A0A7J7JK32</accession>
<dbReference type="AlphaFoldDB" id="A0A7J7JK32"/>
<dbReference type="OrthoDB" id="64736at2759"/>
<dbReference type="Pfam" id="PF12972">
    <property type="entry name" value="NAGLU_C"/>
    <property type="match status" value="1"/>
</dbReference>
<dbReference type="PANTHER" id="PTHR12872:SF1">
    <property type="entry name" value="ALPHA-N-ACETYLGLUCOSAMINIDASE"/>
    <property type="match status" value="1"/>
</dbReference>